<accession>A0ABV7AZ04</accession>
<keyword evidence="2" id="KW-1185">Reference proteome</keyword>
<reference evidence="2" key="1">
    <citation type="journal article" date="2019" name="Int. J. Syst. Evol. Microbiol.">
        <title>The Global Catalogue of Microorganisms (GCM) 10K type strain sequencing project: providing services to taxonomists for standard genome sequencing and annotation.</title>
        <authorList>
            <consortium name="The Broad Institute Genomics Platform"/>
            <consortium name="The Broad Institute Genome Sequencing Center for Infectious Disease"/>
            <person name="Wu L."/>
            <person name="Ma J."/>
        </authorList>
    </citation>
    <scope>NUCLEOTIDE SEQUENCE [LARGE SCALE GENOMIC DNA]</scope>
    <source>
        <strain evidence="2">KCTC 62195</strain>
    </source>
</reference>
<name>A0ABV7AZ04_9GAMM</name>
<dbReference type="SUPFAM" id="SSF51182">
    <property type="entry name" value="RmlC-like cupins"/>
    <property type="match status" value="1"/>
</dbReference>
<protein>
    <recommendedName>
        <fullName evidence="3">Cupin</fullName>
    </recommendedName>
</protein>
<comment type="caution">
    <text evidence="1">The sequence shown here is derived from an EMBL/GenBank/DDBJ whole genome shotgun (WGS) entry which is preliminary data.</text>
</comment>
<dbReference type="RefSeq" id="WP_377815614.1">
    <property type="nucleotide sequence ID" value="NZ_JBHRSJ010000034.1"/>
</dbReference>
<evidence type="ECO:0008006" key="3">
    <source>
        <dbReference type="Google" id="ProtNLM"/>
    </source>
</evidence>
<dbReference type="InterPro" id="IPR014710">
    <property type="entry name" value="RmlC-like_jellyroll"/>
</dbReference>
<evidence type="ECO:0000313" key="2">
    <source>
        <dbReference type="Proteomes" id="UP001595457"/>
    </source>
</evidence>
<evidence type="ECO:0000313" key="1">
    <source>
        <dbReference type="EMBL" id="MFC2973762.1"/>
    </source>
</evidence>
<dbReference type="Gene3D" id="2.60.120.10">
    <property type="entry name" value="Jelly Rolls"/>
    <property type="match status" value="1"/>
</dbReference>
<gene>
    <name evidence="1" type="ORF">ACFOJE_16275</name>
</gene>
<sequence>MALRHALSGEVVNIRNAFAQTAGDQSQALVSTPDIEVVRLALESGKVLADYQVEGPVTLHCLEGAIEVGIDDQWRPMQAGDLLYLTGGTRCTVKARQESLVLLTIFRRPQ</sequence>
<proteinExistence type="predicted"/>
<dbReference type="EMBL" id="JBHRSJ010000034">
    <property type="protein sequence ID" value="MFC2973762.1"/>
    <property type="molecule type" value="Genomic_DNA"/>
</dbReference>
<dbReference type="Proteomes" id="UP001595457">
    <property type="component" value="Unassembled WGS sequence"/>
</dbReference>
<dbReference type="InterPro" id="IPR011051">
    <property type="entry name" value="RmlC_Cupin_sf"/>
</dbReference>
<organism evidence="1 2">
    <name type="scientific">Azotobacter bryophylli</name>
    <dbReference type="NCBI Taxonomy" id="1986537"/>
    <lineage>
        <taxon>Bacteria</taxon>
        <taxon>Pseudomonadati</taxon>
        <taxon>Pseudomonadota</taxon>
        <taxon>Gammaproteobacteria</taxon>
        <taxon>Pseudomonadales</taxon>
        <taxon>Pseudomonadaceae</taxon>
        <taxon>Azotobacter</taxon>
    </lineage>
</organism>